<dbReference type="AlphaFoldDB" id="A0A165YXP0"/>
<proteinExistence type="predicted"/>
<sequence>MAGLKVVLLANFTGNLWDGAWLDAGVFLDSAADDAQRAALAAIFTGQAGGWMTQFVPTHVRELRGVEFAKISVDIESTLEHWRVTVDDKVEASGQAMKGPTSDPTKLLQSFNPPGSEVGPTDAPVTWGKSVAGRWKAFGFDQNIPAGQASKHIPFDWHGPDAP</sequence>
<accession>A0A165YXP0</accession>
<dbReference type="Pfam" id="PF07040">
    <property type="entry name" value="DUF1326"/>
    <property type="match status" value="1"/>
</dbReference>
<dbReference type="InterPro" id="IPR009758">
    <property type="entry name" value="DUF1326"/>
</dbReference>
<dbReference type="EMBL" id="CP015225">
    <property type="protein sequence ID" value="AMZ70437.1"/>
    <property type="molecule type" value="Genomic_DNA"/>
</dbReference>
<gene>
    <name evidence="1" type="ORF">TK06_04715</name>
</gene>
<organism evidence="1 2">
    <name type="scientific">Pseudomonas fluorescens</name>
    <dbReference type="NCBI Taxonomy" id="294"/>
    <lineage>
        <taxon>Bacteria</taxon>
        <taxon>Pseudomonadati</taxon>
        <taxon>Pseudomonadota</taxon>
        <taxon>Gammaproteobacteria</taxon>
        <taxon>Pseudomonadales</taxon>
        <taxon>Pseudomonadaceae</taxon>
        <taxon>Pseudomonas</taxon>
    </lineage>
</organism>
<evidence type="ECO:0000313" key="2">
    <source>
        <dbReference type="Proteomes" id="UP000076083"/>
    </source>
</evidence>
<reference evidence="1 2" key="2">
    <citation type="journal article" date="2018" name="Nature">
        <title>Mutant phenotypes for thousands of bacterial genes of unknown function.</title>
        <authorList>
            <person name="Price M.N."/>
            <person name="Wetmore K.M."/>
            <person name="Waters R.J."/>
            <person name="Callaghan M."/>
            <person name="Ray J."/>
            <person name="Liu H."/>
            <person name="Kuehl J.V."/>
            <person name="Melnyk R.A."/>
            <person name="Lamson J.S."/>
            <person name="Suh Y."/>
            <person name="Carlson H.K."/>
            <person name="Esquivel Z."/>
            <person name="Sadeeshkumar H."/>
            <person name="Chakraborty R."/>
            <person name="Zane G.M."/>
            <person name="Rubin B.E."/>
            <person name="Wall J.D."/>
            <person name="Visel A."/>
            <person name="Bristow J."/>
            <person name="Blow M.J."/>
            <person name="Arkin A.P."/>
            <person name="Deutschbauer A.M."/>
        </authorList>
    </citation>
    <scope>NUCLEOTIDE SEQUENCE [LARGE SCALE GENOMIC DNA]</scope>
    <source>
        <strain evidence="1 2">FW300-N2E2</strain>
    </source>
</reference>
<reference evidence="2" key="1">
    <citation type="submission" date="2016-04" db="EMBL/GenBank/DDBJ databases">
        <authorList>
            <person name="Ray J."/>
            <person name="Price M."/>
            <person name="Deutschbauer A."/>
        </authorList>
    </citation>
    <scope>NUCLEOTIDE SEQUENCE [LARGE SCALE GENOMIC DNA]</scope>
    <source>
        <strain evidence="2">FW300-N2E2</strain>
    </source>
</reference>
<protein>
    <submittedName>
        <fullName evidence="1">Uncharacterized protein</fullName>
    </submittedName>
</protein>
<evidence type="ECO:0000313" key="1">
    <source>
        <dbReference type="EMBL" id="AMZ70437.1"/>
    </source>
</evidence>
<dbReference type="Proteomes" id="UP000076083">
    <property type="component" value="Chromosome"/>
</dbReference>
<name>A0A165YXP0_PSEFL</name>